<dbReference type="OrthoDB" id="9971820at2"/>
<evidence type="ECO:0000313" key="1">
    <source>
        <dbReference type="EMBL" id="QEH36472.1"/>
    </source>
</evidence>
<organism evidence="1 2">
    <name type="scientific">Aquisphaera giovannonii</name>
    <dbReference type="NCBI Taxonomy" id="406548"/>
    <lineage>
        <taxon>Bacteria</taxon>
        <taxon>Pseudomonadati</taxon>
        <taxon>Planctomycetota</taxon>
        <taxon>Planctomycetia</taxon>
        <taxon>Isosphaerales</taxon>
        <taxon>Isosphaeraceae</taxon>
        <taxon>Aquisphaera</taxon>
    </lineage>
</organism>
<dbReference type="RefSeq" id="WP_148596158.1">
    <property type="nucleotide sequence ID" value="NZ_CP042997.1"/>
</dbReference>
<protein>
    <submittedName>
        <fullName evidence="1">Uncharacterized protein</fullName>
    </submittedName>
</protein>
<name>A0A5B9W721_9BACT</name>
<accession>A0A5B9W721</accession>
<sequence>MTFAAFLTCMLIILFLFALSCVVFGPPVPYYGYADDEEIVTTTTTTTHYDEPTRPNIVGDLRVRYTEGDTPQRFVIDPVDGQKFWLNSNDDMYEDADGKIWRLIA</sequence>
<dbReference type="AlphaFoldDB" id="A0A5B9W721"/>
<reference evidence="1 2" key="1">
    <citation type="submission" date="2019-08" db="EMBL/GenBank/DDBJ databases">
        <title>Deep-cultivation of Planctomycetes and their phenomic and genomic characterization uncovers novel biology.</title>
        <authorList>
            <person name="Wiegand S."/>
            <person name="Jogler M."/>
            <person name="Boedeker C."/>
            <person name="Pinto D."/>
            <person name="Vollmers J."/>
            <person name="Rivas-Marin E."/>
            <person name="Kohn T."/>
            <person name="Peeters S.H."/>
            <person name="Heuer A."/>
            <person name="Rast P."/>
            <person name="Oberbeckmann S."/>
            <person name="Bunk B."/>
            <person name="Jeske O."/>
            <person name="Meyerdierks A."/>
            <person name="Storesund J.E."/>
            <person name="Kallscheuer N."/>
            <person name="Luecker S."/>
            <person name="Lage O.M."/>
            <person name="Pohl T."/>
            <person name="Merkel B.J."/>
            <person name="Hornburger P."/>
            <person name="Mueller R.-W."/>
            <person name="Bruemmer F."/>
            <person name="Labrenz M."/>
            <person name="Spormann A.M."/>
            <person name="Op den Camp H."/>
            <person name="Overmann J."/>
            <person name="Amann R."/>
            <person name="Jetten M.S.M."/>
            <person name="Mascher T."/>
            <person name="Medema M.H."/>
            <person name="Devos D.P."/>
            <person name="Kaster A.-K."/>
            <person name="Ovreas L."/>
            <person name="Rohde M."/>
            <person name="Galperin M.Y."/>
            <person name="Jogler C."/>
        </authorList>
    </citation>
    <scope>NUCLEOTIDE SEQUENCE [LARGE SCALE GENOMIC DNA]</scope>
    <source>
        <strain evidence="1 2">OJF2</strain>
    </source>
</reference>
<proteinExistence type="predicted"/>
<dbReference type="KEGG" id="agv:OJF2_50360"/>
<evidence type="ECO:0000313" key="2">
    <source>
        <dbReference type="Proteomes" id="UP000324233"/>
    </source>
</evidence>
<dbReference type="Proteomes" id="UP000324233">
    <property type="component" value="Chromosome"/>
</dbReference>
<keyword evidence="2" id="KW-1185">Reference proteome</keyword>
<gene>
    <name evidence="1" type="ORF">OJF2_50360</name>
</gene>
<dbReference type="EMBL" id="CP042997">
    <property type="protein sequence ID" value="QEH36472.1"/>
    <property type="molecule type" value="Genomic_DNA"/>
</dbReference>